<dbReference type="CDD" id="cd01949">
    <property type="entry name" value="GGDEF"/>
    <property type="match status" value="1"/>
</dbReference>
<dbReference type="SUPFAM" id="SSF55073">
    <property type="entry name" value="Nucleotide cyclase"/>
    <property type="match status" value="1"/>
</dbReference>
<evidence type="ECO:0000313" key="2">
    <source>
        <dbReference type="Proteomes" id="UP000466931"/>
    </source>
</evidence>
<dbReference type="InterPro" id="IPR029787">
    <property type="entry name" value="Nucleotide_cyclase"/>
</dbReference>
<sequence>MIATLRAVSRQADHYHWITALLTARGAQRPTSAVVALLVSMLGVLPFAMVFSPSGAQGTRDVVIVAFVTAVAFLIASAWLRPRWPSRRQSVVLVGLEAAGITAVAVVQANPVAGLAMATAYSALAGYVVFFHTMRYLPAVTVGAVATALVPFLRQVSSGDAVFAWCQLIAVLMLFVVAAMGGHALVHLIGITSPDSDLEPLTGLLNKDAFYEATGALIASRSRLDDRHLVIVVVSLDHFGLLTGSGGLTAGEKARVAVSRTLRETTRHDAVVAHVSDSEFLVADSFVSSDSSALVERIRSAIRSTPQRLSASIGVVSTPMGELAACPPYELLDELIALAATAMYEARRAGGNRAEYIVCARPTTLDGYPDRTEDAS</sequence>
<dbReference type="PANTHER" id="PTHR33121:SF71">
    <property type="entry name" value="OXYGEN SENSOR PROTEIN DOSP"/>
    <property type="match status" value="1"/>
</dbReference>
<protein>
    <submittedName>
        <fullName evidence="1">Diguanylate cyclase</fullName>
    </submittedName>
</protein>
<gene>
    <name evidence="1" type="ORF">MCNF_14880</name>
</gene>
<dbReference type="RefSeq" id="WP_085151268.1">
    <property type="nucleotide sequence ID" value="NZ_AP022612.1"/>
</dbReference>
<dbReference type="EMBL" id="AP022612">
    <property type="protein sequence ID" value="BBZ32883.1"/>
    <property type="molecule type" value="Genomic_DNA"/>
</dbReference>
<dbReference type="AlphaFoldDB" id="A0A7I7XV02"/>
<reference evidence="1" key="2">
    <citation type="submission" date="2020-02" db="EMBL/GenBank/DDBJ databases">
        <authorList>
            <person name="Matsumoto Y."/>
            <person name="Motooka D."/>
            <person name="Nakamura S."/>
        </authorList>
    </citation>
    <scope>NUCLEOTIDE SEQUENCE</scope>
    <source>
        <strain evidence="1">JCM 13671</strain>
    </source>
</reference>
<dbReference type="InterPro" id="IPR050706">
    <property type="entry name" value="Cyclic-di-GMP_PDE-like"/>
</dbReference>
<name>A0A7I7XV02_9MYCO</name>
<organism evidence="1 2">
    <name type="scientific">Mycolicibacterium confluentis</name>
    <dbReference type="NCBI Taxonomy" id="28047"/>
    <lineage>
        <taxon>Bacteria</taxon>
        <taxon>Bacillati</taxon>
        <taxon>Actinomycetota</taxon>
        <taxon>Actinomycetes</taxon>
        <taxon>Mycobacteriales</taxon>
        <taxon>Mycobacteriaceae</taxon>
        <taxon>Mycolicibacterium</taxon>
    </lineage>
</organism>
<dbReference type="PANTHER" id="PTHR33121">
    <property type="entry name" value="CYCLIC DI-GMP PHOSPHODIESTERASE PDEF"/>
    <property type="match status" value="1"/>
</dbReference>
<evidence type="ECO:0000313" key="1">
    <source>
        <dbReference type="EMBL" id="BBZ32883.1"/>
    </source>
</evidence>
<reference evidence="1" key="1">
    <citation type="journal article" date="2019" name="Emerg. Microbes Infect.">
        <title>Comprehensive subspecies identification of 175 nontuberculous mycobacteria species based on 7547 genomic profiles.</title>
        <authorList>
            <person name="Matsumoto Y."/>
            <person name="Kinjo T."/>
            <person name="Motooka D."/>
            <person name="Nabeya D."/>
            <person name="Jung N."/>
            <person name="Uechi K."/>
            <person name="Horii T."/>
            <person name="Iida T."/>
            <person name="Fujita J."/>
            <person name="Nakamura S."/>
        </authorList>
    </citation>
    <scope>NUCLEOTIDE SEQUENCE [LARGE SCALE GENOMIC DNA]</scope>
    <source>
        <strain evidence="1">JCM 13671</strain>
    </source>
</reference>
<dbReference type="OrthoDB" id="4635628at2"/>
<dbReference type="Pfam" id="PF00990">
    <property type="entry name" value="GGDEF"/>
    <property type="match status" value="1"/>
</dbReference>
<dbReference type="NCBIfam" id="TIGR00254">
    <property type="entry name" value="GGDEF"/>
    <property type="match status" value="1"/>
</dbReference>
<dbReference type="SMART" id="SM00267">
    <property type="entry name" value="GGDEF"/>
    <property type="match status" value="1"/>
</dbReference>
<dbReference type="Proteomes" id="UP000466931">
    <property type="component" value="Chromosome"/>
</dbReference>
<dbReference type="InterPro" id="IPR000160">
    <property type="entry name" value="GGDEF_dom"/>
</dbReference>
<dbReference type="InterPro" id="IPR043128">
    <property type="entry name" value="Rev_trsase/Diguanyl_cyclase"/>
</dbReference>
<dbReference type="Gene3D" id="3.30.70.270">
    <property type="match status" value="1"/>
</dbReference>
<proteinExistence type="predicted"/>
<dbReference type="GO" id="GO:0071111">
    <property type="term" value="F:cyclic-guanylate-specific phosphodiesterase activity"/>
    <property type="evidence" value="ECO:0007669"/>
    <property type="project" value="InterPro"/>
</dbReference>
<accession>A0A7I7XV02</accession>
<dbReference type="PROSITE" id="PS50887">
    <property type="entry name" value="GGDEF"/>
    <property type="match status" value="1"/>
</dbReference>
<keyword evidence="2" id="KW-1185">Reference proteome</keyword>